<feature type="compositionally biased region" description="Low complexity" evidence="4">
    <location>
        <begin position="147"/>
        <end position="157"/>
    </location>
</feature>
<dbReference type="Proteomes" id="UP001164286">
    <property type="component" value="Unassembled WGS sequence"/>
</dbReference>
<dbReference type="RefSeq" id="XP_052944598.1">
    <property type="nucleotide sequence ID" value="XM_053089749.1"/>
</dbReference>
<dbReference type="SMART" id="SM00320">
    <property type="entry name" value="WD40"/>
    <property type="match status" value="4"/>
</dbReference>
<dbReference type="GO" id="GO:0051286">
    <property type="term" value="C:cell tip"/>
    <property type="evidence" value="ECO:0007669"/>
    <property type="project" value="TreeGrafter"/>
</dbReference>
<dbReference type="PANTHER" id="PTHR14107:SF16">
    <property type="entry name" value="AT02583P"/>
    <property type="match status" value="1"/>
</dbReference>
<name>A0AA38H717_9TREE</name>
<dbReference type="GO" id="GO:0045013">
    <property type="term" value="P:carbon catabolite repression of transcription"/>
    <property type="evidence" value="ECO:0007669"/>
    <property type="project" value="TreeGrafter"/>
</dbReference>
<evidence type="ECO:0000256" key="2">
    <source>
        <dbReference type="ARBA" id="ARBA00022737"/>
    </source>
</evidence>
<sequence length="714" mass="75628">MELYIPPPQTFLPRLPPPRPSAPPVPIVPIPDLPEIIHAPEGAYTLTKDLFPSIGTPVAPLPYDQYRPPMPTVAQTMLGGAGGFIVPPPANAPPPGQTAMSFGTSVVNGQVQPAHPVKMSWVNVWFPPKGAGGGGLGSKLGMGGSNAPGAQGAAGPVPNMPGYEASVSSGSDDQPTEAPPIIDVPLTALPQGATNKRNPFARATPAVAANALAALPRPKTGLRSSNSTFVTRLQAADNLPKVIAERGKGGGEWVRWGFWNLGRTFGWGEEGGKEPFARVTFSVVPTCHAVSPITASPDRLDIIVGFVTGDIVWLDIIVGKYSRINKGGLLNNTAVVSINFDPRQPQHFTAAFADSTIMQFNLFAEDPVTTVTNSPLPWITHFEGQPTHSVNGNGNGNSNSHEDDEGEEGEGGSLMTWKNDDWAQLAQAQPAKRKEGEAERSPWAGKNPTAAYKVGKKPLTAMSYSPDGRLLAATFEDGMMRIIDMSEQRVEDTFAGYYASLNCVAWSPDSRFVAVGGQDDLISIYSPREQRLVARCQGHSAFVTCIAFDPIRGSGGGGYRFGSVGEDAKLLLWDFTAASLHRPRHHGHVPHGSQHRLPQGMGSTVSLNAQGEAANGLKGGRFHAAPPRSEVALLQPVLARVVEGNLLTGVHMSPNAIVTISRSAQVKFWARPPRVSAKTTAMLRKRVGNGASAGAGRREELGGELRAGRAGVLA</sequence>
<dbReference type="InterPro" id="IPR051362">
    <property type="entry name" value="WD_repeat_creC_regulators"/>
</dbReference>
<proteinExistence type="predicted"/>
<comment type="caution">
    <text evidence="5">The sequence shown here is derived from an EMBL/GenBank/DDBJ whole genome shotgun (WGS) entry which is preliminary data.</text>
</comment>
<evidence type="ECO:0000313" key="6">
    <source>
        <dbReference type="Proteomes" id="UP001164286"/>
    </source>
</evidence>
<dbReference type="Pfam" id="PF00400">
    <property type="entry name" value="WD40"/>
    <property type="match status" value="2"/>
</dbReference>
<feature type="region of interest" description="Disordered" evidence="4">
    <location>
        <begin position="380"/>
        <end position="450"/>
    </location>
</feature>
<dbReference type="GO" id="GO:0005634">
    <property type="term" value="C:nucleus"/>
    <property type="evidence" value="ECO:0007669"/>
    <property type="project" value="TreeGrafter"/>
</dbReference>
<organism evidence="5 6">
    <name type="scientific">Dioszegia hungarica</name>
    <dbReference type="NCBI Taxonomy" id="4972"/>
    <lineage>
        <taxon>Eukaryota</taxon>
        <taxon>Fungi</taxon>
        <taxon>Dikarya</taxon>
        <taxon>Basidiomycota</taxon>
        <taxon>Agaricomycotina</taxon>
        <taxon>Tremellomycetes</taxon>
        <taxon>Tremellales</taxon>
        <taxon>Bulleribasidiaceae</taxon>
        <taxon>Dioszegia</taxon>
    </lineage>
</organism>
<dbReference type="AlphaFoldDB" id="A0AA38H717"/>
<evidence type="ECO:0000256" key="4">
    <source>
        <dbReference type="SAM" id="MobiDB-lite"/>
    </source>
</evidence>
<dbReference type="PROSITE" id="PS50082">
    <property type="entry name" value="WD_REPEATS_2"/>
    <property type="match status" value="1"/>
</dbReference>
<reference evidence="5" key="1">
    <citation type="journal article" date="2022" name="G3 (Bethesda)">
        <title>High quality genome of the basidiomycete yeast Dioszegia hungarica PDD-24b-2 isolated from cloud water.</title>
        <authorList>
            <person name="Jarrige D."/>
            <person name="Haridas S."/>
            <person name="Bleykasten-Grosshans C."/>
            <person name="Joly M."/>
            <person name="Nadalig T."/>
            <person name="Sancelme M."/>
            <person name="Vuilleumier S."/>
            <person name="Grigoriev I.V."/>
            <person name="Amato P."/>
            <person name="Bringel F."/>
        </authorList>
    </citation>
    <scope>NUCLEOTIDE SEQUENCE</scope>
    <source>
        <strain evidence="5">PDD-24b-2</strain>
    </source>
</reference>
<dbReference type="Gene3D" id="2.130.10.10">
    <property type="entry name" value="YVTN repeat-like/Quinoprotein amine dehydrogenase"/>
    <property type="match status" value="1"/>
</dbReference>
<gene>
    <name evidence="5" type="ORF">MKK02DRAFT_37696</name>
</gene>
<evidence type="ECO:0000256" key="3">
    <source>
        <dbReference type="PROSITE-ProRule" id="PRU00221"/>
    </source>
</evidence>
<dbReference type="PANTHER" id="PTHR14107">
    <property type="entry name" value="WD REPEAT PROTEIN"/>
    <property type="match status" value="1"/>
</dbReference>
<dbReference type="GO" id="GO:0032153">
    <property type="term" value="C:cell division site"/>
    <property type="evidence" value="ECO:0007669"/>
    <property type="project" value="TreeGrafter"/>
</dbReference>
<dbReference type="InterPro" id="IPR001680">
    <property type="entry name" value="WD40_rpt"/>
</dbReference>
<feature type="compositionally biased region" description="Low complexity" evidence="4">
    <location>
        <begin position="389"/>
        <end position="399"/>
    </location>
</feature>
<feature type="compositionally biased region" description="Gly residues" evidence="4">
    <location>
        <begin position="137"/>
        <end position="146"/>
    </location>
</feature>
<dbReference type="EMBL" id="JAKWFO010000006">
    <property type="protein sequence ID" value="KAI9634821.1"/>
    <property type="molecule type" value="Genomic_DNA"/>
</dbReference>
<keyword evidence="1 3" id="KW-0853">WD repeat</keyword>
<feature type="region of interest" description="Disordered" evidence="4">
    <location>
        <begin position="137"/>
        <end position="179"/>
    </location>
</feature>
<protein>
    <submittedName>
        <fullName evidence="5">WD40-repeat-containing domain protein</fullName>
    </submittedName>
</protein>
<dbReference type="SUPFAM" id="SSF50978">
    <property type="entry name" value="WD40 repeat-like"/>
    <property type="match status" value="1"/>
</dbReference>
<accession>A0AA38H717</accession>
<dbReference type="InterPro" id="IPR036322">
    <property type="entry name" value="WD40_repeat_dom_sf"/>
</dbReference>
<keyword evidence="6" id="KW-1185">Reference proteome</keyword>
<evidence type="ECO:0000256" key="1">
    <source>
        <dbReference type="ARBA" id="ARBA00022574"/>
    </source>
</evidence>
<dbReference type="InterPro" id="IPR015943">
    <property type="entry name" value="WD40/YVTN_repeat-like_dom_sf"/>
</dbReference>
<feature type="repeat" description="WD" evidence="3">
    <location>
        <begin position="494"/>
        <end position="535"/>
    </location>
</feature>
<dbReference type="GeneID" id="77728954"/>
<evidence type="ECO:0000313" key="5">
    <source>
        <dbReference type="EMBL" id="KAI9634821.1"/>
    </source>
</evidence>
<keyword evidence="2" id="KW-0677">Repeat</keyword>